<dbReference type="AlphaFoldDB" id="A0A081PEY8"/>
<dbReference type="eggNOG" id="ENOG50346Y1">
    <property type="taxonomic scope" value="Bacteria"/>
</dbReference>
<organism evidence="1 2">
    <name type="scientific">Pedobacter antarcticus 4BY</name>
    <dbReference type="NCBI Taxonomy" id="1358423"/>
    <lineage>
        <taxon>Bacteria</taxon>
        <taxon>Pseudomonadati</taxon>
        <taxon>Bacteroidota</taxon>
        <taxon>Sphingobacteriia</taxon>
        <taxon>Sphingobacteriales</taxon>
        <taxon>Sphingobacteriaceae</taxon>
        <taxon>Pedobacter</taxon>
    </lineage>
</organism>
<accession>A0A081PEY8</accession>
<protein>
    <submittedName>
        <fullName evidence="1">Uncharacterized protein</fullName>
    </submittedName>
</protein>
<reference evidence="1 2" key="1">
    <citation type="journal article" date="1992" name="Int. J. Syst. Bacteriol.">
        <title>Sphingobacterium antarcticus sp. nov. a Psychrotrophic Bacterium from the Soils of Schirmacher Oasis, Antarctica.</title>
        <authorList>
            <person name="Shivaji S."/>
            <person name="Ray M.K."/>
            <person name="Rao N.S."/>
            <person name="Saiserr L."/>
            <person name="Jagannadham M.V."/>
            <person name="Kumar G.S."/>
            <person name="Reddy G."/>
            <person name="Bhargava P.M."/>
        </authorList>
    </citation>
    <scope>NUCLEOTIDE SEQUENCE [LARGE SCALE GENOMIC DNA]</scope>
    <source>
        <strain evidence="1 2">4BY</strain>
    </source>
</reference>
<gene>
    <name evidence="1" type="ORF">N180_21095</name>
</gene>
<dbReference type="Proteomes" id="UP000028007">
    <property type="component" value="Unassembled WGS sequence"/>
</dbReference>
<comment type="caution">
    <text evidence="1">The sequence shown here is derived from an EMBL/GenBank/DDBJ whole genome shotgun (WGS) entry which is preliminary data.</text>
</comment>
<evidence type="ECO:0000313" key="1">
    <source>
        <dbReference type="EMBL" id="KEQ29261.1"/>
    </source>
</evidence>
<sequence length="197" mass="22321">MFLGVKGADAQLLKEGKLLLSFLQDNADSTVVFGYKTGFLSPPEFVMISKKGDTITAYTYRAPPAEEVLMPHNIGYAVLMNHRFSIYKVPIAVNQFFNPFFIPGDELLILWKALKDEQAWDIQDDTVDGGGCPLPIDTRIYDAASVEVQLLTKEKVRSLSFYAPAFYEKNCPGRNGRIRIMAIEKLFLEHFQFKSRL</sequence>
<evidence type="ECO:0000313" key="2">
    <source>
        <dbReference type="Proteomes" id="UP000028007"/>
    </source>
</evidence>
<dbReference type="EMBL" id="JNFF01000075">
    <property type="protein sequence ID" value="KEQ29261.1"/>
    <property type="molecule type" value="Genomic_DNA"/>
</dbReference>
<name>A0A081PEY8_9SPHI</name>
<keyword evidence="2" id="KW-1185">Reference proteome</keyword>
<proteinExistence type="predicted"/>